<dbReference type="SUPFAM" id="SSF89550">
    <property type="entry name" value="PHP domain-like"/>
    <property type="match status" value="1"/>
</dbReference>
<dbReference type="EMBL" id="DSZZ01000450">
    <property type="protein sequence ID" value="HGU53746.1"/>
    <property type="molecule type" value="Genomic_DNA"/>
</dbReference>
<dbReference type="PANTHER" id="PTHR42924:SF3">
    <property type="entry name" value="POLYMERASE_HISTIDINOL PHOSPHATASE N-TERMINAL DOMAIN-CONTAINING PROTEIN"/>
    <property type="match status" value="1"/>
</dbReference>
<dbReference type="InterPro" id="IPR052018">
    <property type="entry name" value="PHP_domain"/>
</dbReference>
<sequence length="225" mass="25719">MNTEVIIAVDFHNHSEFSCDGQNSLNDFLNVSEIDVFAVTDHNNMDFHKKYSPGNSLYMLNNKWFIAGEEIMTSDAGEVIGLFLVEEIPAGMTFQETIRAIKEQGGIVYLPHPFDFYRKGRPNLQVVKKCIEQIDIVEVFNAKYLTPLEVKLSYSFAKKYSKTFAFGSDAHKPEDLARGYMVLKVPSKNLTKDLIIKTLTVRENIVDVVQKRKSFLKRLVRSLGR</sequence>
<dbReference type="PANTHER" id="PTHR42924">
    <property type="entry name" value="EXONUCLEASE"/>
    <property type="match status" value="1"/>
</dbReference>
<dbReference type="CDD" id="cd07432">
    <property type="entry name" value="PHP_HisPPase"/>
    <property type="match status" value="1"/>
</dbReference>
<protein>
    <submittedName>
        <fullName evidence="1">PHP domain-containing protein</fullName>
    </submittedName>
</protein>
<proteinExistence type="predicted"/>
<reference evidence="1" key="1">
    <citation type="journal article" date="2020" name="mSystems">
        <title>Genome- and Community-Level Interaction Insights into Carbon Utilization and Element Cycling Functions of Hydrothermarchaeota in Hydrothermal Sediment.</title>
        <authorList>
            <person name="Zhou Z."/>
            <person name="Liu Y."/>
            <person name="Xu W."/>
            <person name="Pan J."/>
            <person name="Luo Z.H."/>
            <person name="Li M."/>
        </authorList>
    </citation>
    <scope>NUCLEOTIDE SEQUENCE [LARGE SCALE GENOMIC DNA]</scope>
    <source>
        <strain evidence="1">SpSt-61</strain>
    </source>
</reference>
<evidence type="ECO:0000313" key="1">
    <source>
        <dbReference type="EMBL" id="HGU53746.1"/>
    </source>
</evidence>
<dbReference type="AlphaFoldDB" id="A0A7V4NF03"/>
<accession>A0A7V4NF03</accession>
<dbReference type="GO" id="GO:0035312">
    <property type="term" value="F:5'-3' DNA exonuclease activity"/>
    <property type="evidence" value="ECO:0007669"/>
    <property type="project" value="TreeGrafter"/>
</dbReference>
<comment type="caution">
    <text evidence="1">The sequence shown here is derived from an EMBL/GenBank/DDBJ whole genome shotgun (WGS) entry which is preliminary data.</text>
</comment>
<name>A0A7V4NF03_FERPE</name>
<gene>
    <name evidence="1" type="ORF">ENT78_09555</name>
</gene>
<dbReference type="Gene3D" id="3.20.20.140">
    <property type="entry name" value="Metal-dependent hydrolases"/>
    <property type="match status" value="1"/>
</dbReference>
<dbReference type="Pfam" id="PF13263">
    <property type="entry name" value="PHP_C"/>
    <property type="match status" value="1"/>
</dbReference>
<organism evidence="1">
    <name type="scientific">Fervidobacterium pennivorans</name>
    <dbReference type="NCBI Taxonomy" id="93466"/>
    <lineage>
        <taxon>Bacteria</taxon>
        <taxon>Thermotogati</taxon>
        <taxon>Thermotogota</taxon>
        <taxon>Thermotogae</taxon>
        <taxon>Thermotogales</taxon>
        <taxon>Fervidobacteriaceae</taxon>
        <taxon>Fervidobacterium</taxon>
    </lineage>
</organism>
<dbReference type="InterPro" id="IPR016195">
    <property type="entry name" value="Pol/histidinol_Pase-like"/>
</dbReference>
<dbReference type="GO" id="GO:0004534">
    <property type="term" value="F:5'-3' RNA exonuclease activity"/>
    <property type="evidence" value="ECO:0007669"/>
    <property type="project" value="TreeGrafter"/>
</dbReference>